<dbReference type="EMBL" id="QFFZ01000014">
    <property type="protein sequence ID" value="TEB11484.1"/>
    <property type="molecule type" value="Genomic_DNA"/>
</dbReference>
<reference evidence="1 2" key="1">
    <citation type="journal article" date="2018" name="Environ. Microbiol.">
        <title>Novel energy conservation strategies and behaviour of Pelotomaculum schinkii driving syntrophic propionate catabolism.</title>
        <authorList>
            <person name="Hidalgo-Ahumada C.A.P."/>
            <person name="Nobu M.K."/>
            <person name="Narihiro T."/>
            <person name="Tamaki H."/>
            <person name="Liu W.T."/>
            <person name="Kamagata Y."/>
            <person name="Stams A.J.M."/>
            <person name="Imachi H."/>
            <person name="Sousa D.Z."/>
        </authorList>
    </citation>
    <scope>NUCLEOTIDE SEQUENCE [LARGE SCALE GENOMIC DNA]</scope>
    <source>
        <strain evidence="1 2">MGP</strain>
    </source>
</reference>
<dbReference type="OrthoDB" id="9780310at2"/>
<evidence type="ECO:0000313" key="2">
    <source>
        <dbReference type="Proteomes" id="UP000297597"/>
    </source>
</evidence>
<organism evidence="1 2">
    <name type="scientific">Pelotomaculum propionicicum</name>
    <dbReference type="NCBI Taxonomy" id="258475"/>
    <lineage>
        <taxon>Bacteria</taxon>
        <taxon>Bacillati</taxon>
        <taxon>Bacillota</taxon>
        <taxon>Clostridia</taxon>
        <taxon>Eubacteriales</taxon>
        <taxon>Desulfotomaculaceae</taxon>
        <taxon>Pelotomaculum</taxon>
    </lineage>
</organism>
<dbReference type="InterPro" id="IPR036520">
    <property type="entry name" value="UPF0759_sf"/>
</dbReference>
<comment type="caution">
    <text evidence="1">The sequence shown here is derived from an EMBL/GenBank/DDBJ whole genome shotgun (WGS) entry which is preliminary data.</text>
</comment>
<dbReference type="Gene3D" id="3.20.20.410">
    <property type="entry name" value="Protein of unknown function UPF0759"/>
    <property type="match status" value="1"/>
</dbReference>
<proteinExistence type="predicted"/>
<dbReference type="InterPro" id="IPR002763">
    <property type="entry name" value="DUF72"/>
</dbReference>
<accession>A0A4Y7RR46</accession>
<sequence length="259" mass="30026">MLYIGTAGYSYQDWVGPVYPLGTKKTDMLELYAREFGFSEINSTYYHLPGWKMAEGLAKKTPAGFRFVVKAFQQMTHSRDAGEEVFVRFAGALTPLTESGKMACVLAQFPYSFHCGQENRDYLRKFRELLPDLPLAVEFRNQRWVSQDTFELLKEEKIAYVCVDEPNLKGLLKPLAVVTAPPAYLRFHGRNAARWYDHRASYERYDYLYTEAELKEWLPRIAVLRERADDVYVSFNNHYRGQAVVNARTIRDMLRSAGI</sequence>
<gene>
    <name evidence="1" type="ORF">Pmgp_01672</name>
</gene>
<name>A0A4Y7RR46_9FIRM</name>
<dbReference type="Proteomes" id="UP000297597">
    <property type="component" value="Unassembled WGS sequence"/>
</dbReference>
<protein>
    <recommendedName>
        <fullName evidence="3">DUF72 domain-containing protein</fullName>
    </recommendedName>
</protein>
<dbReference type="AlphaFoldDB" id="A0A4Y7RR46"/>
<dbReference type="RefSeq" id="WP_134213532.1">
    <property type="nucleotide sequence ID" value="NZ_QFFZ01000014.1"/>
</dbReference>
<keyword evidence="2" id="KW-1185">Reference proteome</keyword>
<dbReference type="SUPFAM" id="SSF117396">
    <property type="entry name" value="TM1631-like"/>
    <property type="match status" value="1"/>
</dbReference>
<dbReference type="PANTHER" id="PTHR30348">
    <property type="entry name" value="UNCHARACTERIZED PROTEIN YECE"/>
    <property type="match status" value="1"/>
</dbReference>
<dbReference type="Pfam" id="PF01904">
    <property type="entry name" value="DUF72"/>
    <property type="match status" value="1"/>
</dbReference>
<dbReference type="PANTHER" id="PTHR30348:SF13">
    <property type="entry name" value="UPF0759 PROTEIN YUNF"/>
    <property type="match status" value="1"/>
</dbReference>
<evidence type="ECO:0000313" key="1">
    <source>
        <dbReference type="EMBL" id="TEB11484.1"/>
    </source>
</evidence>
<evidence type="ECO:0008006" key="3">
    <source>
        <dbReference type="Google" id="ProtNLM"/>
    </source>
</evidence>